<feature type="signal peptide" evidence="2">
    <location>
        <begin position="1"/>
        <end position="23"/>
    </location>
</feature>
<keyword evidence="2" id="KW-0732">Signal</keyword>
<proteinExistence type="predicted"/>
<keyword evidence="1" id="KW-0175">Coiled coil</keyword>
<protein>
    <submittedName>
        <fullName evidence="3">Expressed protein</fullName>
    </submittedName>
</protein>
<feature type="coiled-coil region" evidence="1">
    <location>
        <begin position="116"/>
        <end position="143"/>
    </location>
</feature>
<evidence type="ECO:0000313" key="4">
    <source>
        <dbReference type="Proteomes" id="UP001153365"/>
    </source>
</evidence>
<reference evidence="3" key="1">
    <citation type="submission" date="2022-06" db="EMBL/GenBank/DDBJ databases">
        <authorList>
            <consortium name="SYNGENTA / RWTH Aachen University"/>
        </authorList>
    </citation>
    <scope>NUCLEOTIDE SEQUENCE</scope>
</reference>
<keyword evidence="4" id="KW-1185">Reference proteome</keyword>
<name>A0AAV0AQD9_PHAPC</name>
<dbReference type="EMBL" id="CALTRL010001171">
    <property type="protein sequence ID" value="CAH7671343.1"/>
    <property type="molecule type" value="Genomic_DNA"/>
</dbReference>
<dbReference type="AlphaFoldDB" id="A0AAV0AQD9"/>
<accession>A0AAV0AQD9</accession>
<organism evidence="3 4">
    <name type="scientific">Phakopsora pachyrhizi</name>
    <name type="common">Asian soybean rust disease fungus</name>
    <dbReference type="NCBI Taxonomy" id="170000"/>
    <lineage>
        <taxon>Eukaryota</taxon>
        <taxon>Fungi</taxon>
        <taxon>Dikarya</taxon>
        <taxon>Basidiomycota</taxon>
        <taxon>Pucciniomycotina</taxon>
        <taxon>Pucciniomycetes</taxon>
        <taxon>Pucciniales</taxon>
        <taxon>Phakopsoraceae</taxon>
        <taxon>Phakopsora</taxon>
    </lineage>
</organism>
<evidence type="ECO:0000313" key="3">
    <source>
        <dbReference type="EMBL" id="CAH7671343.1"/>
    </source>
</evidence>
<sequence length="317" mass="36164">MPKNLSVIICLLVSLNVFQGAGASYLTKTVGSVDGEPSFSSWSAAWMSNARNAKANIVKSNGVLEKAAYTFPKQLSLSDKEMKNLKEFNFHGEPQIAAQYRDLINSYSSPEQIILHKENKESLALLNRNLKELTTEDKEALEKWASKNFHPDILVENERPNEFQNAKAALDWNLKRASAKQDVWWTEKDLQHWGEKNSDETVIIKFGDLFKFDEKSKDYLFKENPVQLGMKLFKALEKPSDDVIFKKRVVWPVKEVQLLGLIKAEDSDKSLLHMRLDQMFKSSNNLKGQTNSETGNIRNIIRSSISGKTETEKNLHQ</sequence>
<gene>
    <name evidence="3" type="ORF">PPACK8108_LOCUS6115</name>
</gene>
<dbReference type="Proteomes" id="UP001153365">
    <property type="component" value="Unassembled WGS sequence"/>
</dbReference>
<comment type="caution">
    <text evidence="3">The sequence shown here is derived from an EMBL/GenBank/DDBJ whole genome shotgun (WGS) entry which is preliminary data.</text>
</comment>
<feature type="chain" id="PRO_5043325672" evidence="2">
    <location>
        <begin position="24"/>
        <end position="317"/>
    </location>
</feature>
<evidence type="ECO:0000256" key="2">
    <source>
        <dbReference type="SAM" id="SignalP"/>
    </source>
</evidence>
<evidence type="ECO:0000256" key="1">
    <source>
        <dbReference type="SAM" id="Coils"/>
    </source>
</evidence>